<feature type="region of interest" description="Disordered" evidence="1">
    <location>
        <begin position="30"/>
        <end position="87"/>
    </location>
</feature>
<keyword evidence="3" id="KW-1185">Reference proteome</keyword>
<accession>A0A9P6GUC3</accession>
<proteinExistence type="predicted"/>
<organism evidence="2 3">
    <name type="scientific">Paraphaeosphaeria minitans</name>
    <dbReference type="NCBI Taxonomy" id="565426"/>
    <lineage>
        <taxon>Eukaryota</taxon>
        <taxon>Fungi</taxon>
        <taxon>Dikarya</taxon>
        <taxon>Ascomycota</taxon>
        <taxon>Pezizomycotina</taxon>
        <taxon>Dothideomycetes</taxon>
        <taxon>Pleosporomycetidae</taxon>
        <taxon>Pleosporales</taxon>
        <taxon>Massarineae</taxon>
        <taxon>Didymosphaeriaceae</taxon>
        <taxon>Paraphaeosphaeria</taxon>
    </lineage>
</organism>
<sequence length="230" mass="25253">MAYDEASDERPRNASMRTLVKEFGWLLRQQQSHHRADNSEQDKRTGADNREQDRRSGTDDSEQDKRTEAGPACRVHMRAASSEQRAGRWQARQKVHVGGAHGIGSARPLRAAGLPPLCRAKRGHPCQLCFSSLGAPPIVHFSWRASPANRRSTPVVRANSCSLQRPDHDGRQNSCTSPFTFKGPPCDSTGQESASTTQYTCPRCPVPAARSGPLPATLPPEHLCPRIIAC</sequence>
<evidence type="ECO:0000256" key="1">
    <source>
        <dbReference type="SAM" id="MobiDB-lite"/>
    </source>
</evidence>
<dbReference type="Proteomes" id="UP000756921">
    <property type="component" value="Unassembled WGS sequence"/>
</dbReference>
<protein>
    <submittedName>
        <fullName evidence="2">Uncharacterized protein</fullName>
    </submittedName>
</protein>
<feature type="compositionally biased region" description="Basic and acidic residues" evidence="1">
    <location>
        <begin position="34"/>
        <end position="68"/>
    </location>
</feature>
<comment type="caution">
    <text evidence="2">The sequence shown here is derived from an EMBL/GenBank/DDBJ whole genome shotgun (WGS) entry which is preliminary data.</text>
</comment>
<evidence type="ECO:0000313" key="2">
    <source>
        <dbReference type="EMBL" id="KAF9741693.1"/>
    </source>
</evidence>
<reference evidence="2" key="1">
    <citation type="journal article" date="2020" name="Mol. Plant Microbe Interact.">
        <title>Genome Sequence of the Biocontrol Agent Coniothyrium minitans strain Conio (IMI 134523).</title>
        <authorList>
            <person name="Patel D."/>
            <person name="Shittu T.A."/>
            <person name="Baroncelli R."/>
            <person name="Muthumeenakshi S."/>
            <person name="Osborne T.H."/>
            <person name="Janganan T.K."/>
            <person name="Sreenivasaprasad S."/>
        </authorList>
    </citation>
    <scope>NUCLEOTIDE SEQUENCE</scope>
    <source>
        <strain evidence="2">Conio</strain>
    </source>
</reference>
<name>A0A9P6GUC3_9PLEO</name>
<gene>
    <name evidence="2" type="ORF">PMIN01_01232</name>
</gene>
<evidence type="ECO:0000313" key="3">
    <source>
        <dbReference type="Proteomes" id="UP000756921"/>
    </source>
</evidence>
<dbReference type="EMBL" id="WJXW01000001">
    <property type="protein sequence ID" value="KAF9741693.1"/>
    <property type="molecule type" value="Genomic_DNA"/>
</dbReference>
<dbReference type="AlphaFoldDB" id="A0A9P6GUC3"/>